<proteinExistence type="predicted"/>
<organism evidence="2">
    <name type="scientific">Oikopleura dioica</name>
    <name type="common">Tunicate</name>
    <dbReference type="NCBI Taxonomy" id="34765"/>
    <lineage>
        <taxon>Eukaryota</taxon>
        <taxon>Metazoa</taxon>
        <taxon>Chordata</taxon>
        <taxon>Tunicata</taxon>
        <taxon>Appendicularia</taxon>
        <taxon>Copelata</taxon>
        <taxon>Oikopleuridae</taxon>
        <taxon>Oikopleura</taxon>
    </lineage>
</organism>
<reference evidence="2" key="1">
    <citation type="journal article" date="2010" name="Science">
        <title>Plasticity of animal genome architecture unmasked by rapid evolution of a pelagic tunicate.</title>
        <authorList>
            <person name="Denoeud F."/>
            <person name="Henriet S."/>
            <person name="Mungpakdee S."/>
            <person name="Aury J.M."/>
            <person name="Da Silva C."/>
            <person name="Brinkmann H."/>
            <person name="Mikhaleva J."/>
            <person name="Olsen L.C."/>
            <person name="Jubin C."/>
            <person name="Canestro C."/>
            <person name="Bouquet J.M."/>
            <person name="Danks G."/>
            <person name="Poulain J."/>
            <person name="Campsteijn C."/>
            <person name="Adamski M."/>
            <person name="Cross I."/>
            <person name="Yadetie F."/>
            <person name="Muffato M."/>
            <person name="Louis A."/>
            <person name="Butcher S."/>
            <person name="Tsagkogeorga G."/>
            <person name="Konrad A."/>
            <person name="Singh S."/>
            <person name="Jensen M.F."/>
            <person name="Cong E.H."/>
            <person name="Eikeseth-Otteraa H."/>
            <person name="Noel B."/>
            <person name="Anthouard V."/>
            <person name="Porcel B.M."/>
            <person name="Kachouri-Lafond R."/>
            <person name="Nishino A."/>
            <person name="Ugolini M."/>
            <person name="Chourrout P."/>
            <person name="Nishida H."/>
            <person name="Aasland R."/>
            <person name="Huzurbazar S."/>
            <person name="Westhof E."/>
            <person name="Delsuc F."/>
            <person name="Lehrach H."/>
            <person name="Reinhardt R."/>
            <person name="Weissenbach J."/>
            <person name="Roy S.W."/>
            <person name="Artiguenave F."/>
            <person name="Postlethwait J.H."/>
            <person name="Manak J.R."/>
            <person name="Thompson E.M."/>
            <person name="Jaillon O."/>
            <person name="Du Pasquier L."/>
            <person name="Boudinot P."/>
            <person name="Liberles D.A."/>
            <person name="Volff J.N."/>
            <person name="Philippe H."/>
            <person name="Lenhard B."/>
            <person name="Roest Crollius H."/>
            <person name="Wincker P."/>
            <person name="Chourrout D."/>
        </authorList>
    </citation>
    <scope>NUCLEOTIDE SEQUENCE [LARGE SCALE GENOMIC DNA]</scope>
</reference>
<gene>
    <name evidence="2" type="ORF">GSOID_T00014992001</name>
</gene>
<dbReference type="Proteomes" id="UP000001307">
    <property type="component" value="Unassembled WGS sequence"/>
</dbReference>
<keyword evidence="1" id="KW-0812">Transmembrane</keyword>
<keyword evidence="1" id="KW-0472">Membrane</keyword>
<feature type="transmembrane region" description="Helical" evidence="1">
    <location>
        <begin position="12"/>
        <end position="34"/>
    </location>
</feature>
<accession>E4X129</accession>
<dbReference type="EMBL" id="FN653020">
    <property type="protein sequence ID" value="CBY23064.1"/>
    <property type="molecule type" value="Genomic_DNA"/>
</dbReference>
<evidence type="ECO:0000256" key="1">
    <source>
        <dbReference type="SAM" id="Phobius"/>
    </source>
</evidence>
<dbReference type="AlphaFoldDB" id="E4X129"/>
<protein>
    <submittedName>
        <fullName evidence="2">Uncharacterized protein</fullName>
    </submittedName>
</protein>
<feature type="transmembrane region" description="Helical" evidence="1">
    <location>
        <begin position="65"/>
        <end position="97"/>
    </location>
</feature>
<name>E4X129_OIKDI</name>
<keyword evidence="1" id="KW-1133">Transmembrane helix</keyword>
<keyword evidence="3" id="KW-1185">Reference proteome</keyword>
<dbReference type="InParanoid" id="E4X129"/>
<evidence type="ECO:0000313" key="2">
    <source>
        <dbReference type="EMBL" id="CBY23064.1"/>
    </source>
</evidence>
<evidence type="ECO:0000313" key="3">
    <source>
        <dbReference type="Proteomes" id="UP000001307"/>
    </source>
</evidence>
<sequence>MHVAEETSSDYFFQKIILTKFKIALLFSASCFYVRPYLSNFINSKHGGICGFLYRSAKFSERSSLLMCMAFFASGIFTLYINLGSFYTCIFILFAVFCSTCLSL</sequence>